<reference evidence="1 2" key="1">
    <citation type="journal article" date="2022" name="Plant J.">
        <title>Chromosome-level genome of Camellia lanceoleosa provides a valuable resource for understanding genome evolution and self-incompatibility.</title>
        <authorList>
            <person name="Gong W."/>
            <person name="Xiao S."/>
            <person name="Wang L."/>
            <person name="Liao Z."/>
            <person name="Chang Y."/>
            <person name="Mo W."/>
            <person name="Hu G."/>
            <person name="Li W."/>
            <person name="Zhao G."/>
            <person name="Zhu H."/>
            <person name="Hu X."/>
            <person name="Ji K."/>
            <person name="Xiang X."/>
            <person name="Song Q."/>
            <person name="Yuan D."/>
            <person name="Jin S."/>
            <person name="Zhang L."/>
        </authorList>
    </citation>
    <scope>NUCLEOTIDE SEQUENCE [LARGE SCALE GENOMIC DNA]</scope>
    <source>
        <strain evidence="1">SQ_2022a</strain>
    </source>
</reference>
<dbReference type="Proteomes" id="UP001060215">
    <property type="component" value="Chromosome 10"/>
</dbReference>
<sequence length="126" mass="13855">MNQINSDIRVKCSQFASIKQSYSNLLLCKNWVSLLAYSPLAMGIIFGKYFSPDGGPADAHLNLFEGRYSEGESSYNLSNTIVKKATKVSKLGYYVLADHISPPPLLFCYPLPFPSLAIPTPADLTC</sequence>
<proteinExistence type="predicted"/>
<name>A0ACC0G7J9_9ERIC</name>
<dbReference type="EMBL" id="CM045767">
    <property type="protein sequence ID" value="KAI7996452.1"/>
    <property type="molecule type" value="Genomic_DNA"/>
</dbReference>
<comment type="caution">
    <text evidence="1">The sequence shown here is derived from an EMBL/GenBank/DDBJ whole genome shotgun (WGS) entry which is preliminary data.</text>
</comment>
<evidence type="ECO:0000313" key="2">
    <source>
        <dbReference type="Proteomes" id="UP001060215"/>
    </source>
</evidence>
<keyword evidence="2" id="KW-1185">Reference proteome</keyword>
<gene>
    <name evidence="1" type="ORF">LOK49_LG10G00561</name>
</gene>
<accession>A0ACC0G7J9</accession>
<protein>
    <submittedName>
        <fullName evidence="1">Uncharacterized protein</fullName>
    </submittedName>
</protein>
<evidence type="ECO:0000313" key="1">
    <source>
        <dbReference type="EMBL" id="KAI7996452.1"/>
    </source>
</evidence>
<organism evidence="1 2">
    <name type="scientific">Camellia lanceoleosa</name>
    <dbReference type="NCBI Taxonomy" id="1840588"/>
    <lineage>
        <taxon>Eukaryota</taxon>
        <taxon>Viridiplantae</taxon>
        <taxon>Streptophyta</taxon>
        <taxon>Embryophyta</taxon>
        <taxon>Tracheophyta</taxon>
        <taxon>Spermatophyta</taxon>
        <taxon>Magnoliopsida</taxon>
        <taxon>eudicotyledons</taxon>
        <taxon>Gunneridae</taxon>
        <taxon>Pentapetalae</taxon>
        <taxon>asterids</taxon>
        <taxon>Ericales</taxon>
        <taxon>Theaceae</taxon>
        <taxon>Camellia</taxon>
    </lineage>
</organism>